<dbReference type="RefSeq" id="WP_099565624.1">
    <property type="nucleotide sequence ID" value="NZ_JAMFLZ010000002.1"/>
</dbReference>
<evidence type="ECO:0000313" key="2">
    <source>
        <dbReference type="Proteomes" id="UP001165381"/>
    </source>
</evidence>
<comment type="caution">
    <text evidence="1">The sequence shown here is derived from an EMBL/GenBank/DDBJ whole genome shotgun (WGS) entry which is preliminary data.</text>
</comment>
<dbReference type="PROSITE" id="PS51257">
    <property type="entry name" value="PROKAR_LIPOPROTEIN"/>
    <property type="match status" value="1"/>
</dbReference>
<dbReference type="EMBL" id="JAMFLZ010000002">
    <property type="protein sequence ID" value="MCL6294566.1"/>
    <property type="molecule type" value="Genomic_DNA"/>
</dbReference>
<proteinExistence type="predicted"/>
<protein>
    <recommendedName>
        <fullName evidence="3">Lipocalin-like domain-containing protein</fullName>
    </recommendedName>
</protein>
<dbReference type="Proteomes" id="UP001165381">
    <property type="component" value="Unassembled WGS sequence"/>
</dbReference>
<name>A0ABT0QC71_9FLAO</name>
<reference evidence="1" key="1">
    <citation type="submission" date="2022-05" db="EMBL/GenBank/DDBJ databases">
        <authorList>
            <person name="Park J.-S."/>
        </authorList>
    </citation>
    <scope>NUCLEOTIDE SEQUENCE</scope>
    <source>
        <strain evidence="1">2012CJ34-3</strain>
    </source>
</reference>
<evidence type="ECO:0008006" key="3">
    <source>
        <dbReference type="Google" id="ProtNLM"/>
    </source>
</evidence>
<organism evidence="1 2">
    <name type="scientific">Jejuia spongiicola</name>
    <dbReference type="NCBI Taxonomy" id="2942207"/>
    <lineage>
        <taxon>Bacteria</taxon>
        <taxon>Pseudomonadati</taxon>
        <taxon>Bacteroidota</taxon>
        <taxon>Flavobacteriia</taxon>
        <taxon>Flavobacteriales</taxon>
        <taxon>Flavobacteriaceae</taxon>
        <taxon>Jejuia</taxon>
    </lineage>
</organism>
<sequence length="142" mass="15660">MKNSILFLFALILISCTSDDNKVLIENEALLGKWKVIEVLVDPGDGSGTFQPATYNRTVEFFSNAIVTASGTLCFLGSESNPSTGTFKLISTNETDINHDGEIKPNDCGFSEARVYFDITSNNELILWYPCIEGCGEKFEKI</sequence>
<keyword evidence="2" id="KW-1185">Reference proteome</keyword>
<gene>
    <name evidence="1" type="ORF">M3P09_06145</name>
</gene>
<accession>A0ABT0QC71</accession>
<evidence type="ECO:0000313" key="1">
    <source>
        <dbReference type="EMBL" id="MCL6294566.1"/>
    </source>
</evidence>